<accession>A0A1I4J843</accession>
<dbReference type="Proteomes" id="UP000198861">
    <property type="component" value="Unassembled WGS sequence"/>
</dbReference>
<protein>
    <submittedName>
        <fullName evidence="2">Uncharacterized protein</fullName>
    </submittedName>
</protein>
<reference evidence="2 4" key="1">
    <citation type="submission" date="2016-10" db="EMBL/GenBank/DDBJ databases">
        <authorList>
            <person name="de Groot N.N."/>
        </authorList>
    </citation>
    <scope>NUCLEOTIDE SEQUENCE [LARGE SCALE GENOMIC DNA]</scope>
    <source>
        <strain evidence="2 4">DSM 381</strain>
    </source>
</reference>
<dbReference type="Proteomes" id="UP000199579">
    <property type="component" value="Unassembled WGS sequence"/>
</dbReference>
<evidence type="ECO:0000313" key="2">
    <source>
        <dbReference type="EMBL" id="SFL62752.1"/>
    </source>
</evidence>
<name>A0A1I4J843_9GAMM</name>
<dbReference type="EMBL" id="FOSX01000204">
    <property type="protein sequence ID" value="SFL62752.1"/>
    <property type="molecule type" value="Genomic_DNA"/>
</dbReference>
<reference evidence="1 3" key="2">
    <citation type="submission" date="2016-10" db="EMBL/GenBank/DDBJ databases">
        <authorList>
            <person name="Varghese N."/>
            <person name="Submissions S."/>
        </authorList>
    </citation>
    <scope>NUCLEOTIDE SEQUENCE [LARGE SCALE GENOMIC DNA]</scope>
    <source>
        <strain evidence="1 3">DSM 282</strain>
    </source>
</reference>
<dbReference type="RefSeq" id="WP_090944963.1">
    <property type="nucleotide sequence ID" value="NZ_FOKJ01000193.1"/>
</dbReference>
<evidence type="ECO:0000313" key="3">
    <source>
        <dbReference type="Proteomes" id="UP000198861"/>
    </source>
</evidence>
<evidence type="ECO:0000313" key="4">
    <source>
        <dbReference type="Proteomes" id="UP000199579"/>
    </source>
</evidence>
<evidence type="ECO:0000313" key="1">
    <source>
        <dbReference type="EMBL" id="SFB65258.1"/>
    </source>
</evidence>
<dbReference type="EMBL" id="FOKJ01000193">
    <property type="protein sequence ID" value="SFB65258.1"/>
    <property type="molecule type" value="Genomic_DNA"/>
</dbReference>
<dbReference type="AlphaFoldDB" id="A0A1I4J843"/>
<sequence length="90" mass="9917">MIAITDPIRVEPWSFAPERSNSPSLNLPNRRAEIAREKQLIALVRENSLTRRRSANDLASLAREAGIEAKPLEIEFIAARAGIAIGGRRG</sequence>
<gene>
    <name evidence="1" type="ORF">SAMN04244571_04794</name>
    <name evidence="2" type="ORF">SAMN04244574_04784</name>
</gene>
<organism evidence="2 4">
    <name type="scientific">Azotobacter beijerinckii</name>
    <dbReference type="NCBI Taxonomy" id="170623"/>
    <lineage>
        <taxon>Bacteria</taxon>
        <taxon>Pseudomonadati</taxon>
        <taxon>Pseudomonadota</taxon>
        <taxon>Gammaproteobacteria</taxon>
        <taxon>Pseudomonadales</taxon>
        <taxon>Pseudomonadaceae</taxon>
        <taxon>Azotobacter</taxon>
    </lineage>
</organism>
<proteinExistence type="predicted"/>
<keyword evidence="3" id="KW-1185">Reference proteome</keyword>